<comment type="caution">
    <text evidence="6">The sequence shown here is derived from an EMBL/GenBank/DDBJ whole genome shotgun (WGS) entry which is preliminary data.</text>
</comment>
<evidence type="ECO:0000256" key="2">
    <source>
        <dbReference type="ARBA" id="ARBA00022723"/>
    </source>
</evidence>
<keyword evidence="3" id="KW-0863">Zinc-finger</keyword>
<evidence type="ECO:0000256" key="3">
    <source>
        <dbReference type="ARBA" id="ARBA00022771"/>
    </source>
</evidence>
<dbReference type="PANTHER" id="PTHR46151:SF12">
    <property type="entry name" value="RING_U-BOX SUPERFAMILY PROTEIN"/>
    <property type="match status" value="1"/>
</dbReference>
<keyword evidence="7" id="KW-1185">Reference proteome</keyword>
<reference evidence="6" key="1">
    <citation type="submission" date="2019-12" db="EMBL/GenBank/DDBJ databases">
        <authorList>
            <person name="Scholes J."/>
        </authorList>
    </citation>
    <scope>NUCLEOTIDE SEQUENCE</scope>
</reference>
<protein>
    <submittedName>
        <fullName evidence="6">RING/U-box superfamily protein</fullName>
    </submittedName>
</protein>
<dbReference type="PANTHER" id="PTHR46151">
    <property type="entry name" value="NEP1-INTERACTING PROTEIN-LIKE 2"/>
    <property type="match status" value="1"/>
</dbReference>
<keyword evidence="4" id="KW-0862">Zinc</keyword>
<evidence type="ECO:0000256" key="5">
    <source>
        <dbReference type="ARBA" id="ARBA00023136"/>
    </source>
</evidence>
<gene>
    <name evidence="6" type="ORF">SHERM_28911</name>
</gene>
<dbReference type="GO" id="GO:0008270">
    <property type="term" value="F:zinc ion binding"/>
    <property type="evidence" value="ECO:0007669"/>
    <property type="project" value="UniProtKB-KW"/>
</dbReference>
<evidence type="ECO:0000313" key="7">
    <source>
        <dbReference type="Proteomes" id="UP001153555"/>
    </source>
</evidence>
<dbReference type="OrthoDB" id="1739288at2759"/>
<dbReference type="Proteomes" id="UP001153555">
    <property type="component" value="Unassembled WGS sequence"/>
</dbReference>
<dbReference type="GO" id="GO:0016020">
    <property type="term" value="C:membrane"/>
    <property type="evidence" value="ECO:0007669"/>
    <property type="project" value="UniProtKB-SubCell"/>
</dbReference>
<accession>A0A9N7RKS4</accession>
<proteinExistence type="predicted"/>
<dbReference type="AlphaFoldDB" id="A0A9N7RKS4"/>
<evidence type="ECO:0000256" key="1">
    <source>
        <dbReference type="ARBA" id="ARBA00004370"/>
    </source>
</evidence>
<keyword evidence="5" id="KW-0472">Membrane</keyword>
<evidence type="ECO:0000256" key="4">
    <source>
        <dbReference type="ARBA" id="ARBA00022833"/>
    </source>
</evidence>
<evidence type="ECO:0000313" key="6">
    <source>
        <dbReference type="EMBL" id="CAA0833653.1"/>
    </source>
</evidence>
<comment type="subcellular location">
    <subcellularLocation>
        <location evidence="1">Membrane</location>
    </subcellularLocation>
</comment>
<organism evidence="6 7">
    <name type="scientific">Striga hermonthica</name>
    <name type="common">Purple witchweed</name>
    <name type="synonym">Buchnera hermonthica</name>
    <dbReference type="NCBI Taxonomy" id="68872"/>
    <lineage>
        <taxon>Eukaryota</taxon>
        <taxon>Viridiplantae</taxon>
        <taxon>Streptophyta</taxon>
        <taxon>Embryophyta</taxon>
        <taxon>Tracheophyta</taxon>
        <taxon>Spermatophyta</taxon>
        <taxon>Magnoliopsida</taxon>
        <taxon>eudicotyledons</taxon>
        <taxon>Gunneridae</taxon>
        <taxon>Pentapetalae</taxon>
        <taxon>asterids</taxon>
        <taxon>lamiids</taxon>
        <taxon>Lamiales</taxon>
        <taxon>Orobanchaceae</taxon>
        <taxon>Buchnereae</taxon>
        <taxon>Striga</taxon>
    </lineage>
</organism>
<sequence length="173" mass="18590">MGAVLENHYAHHSYQTLFSDQLGPLVGPFSVPILRSSSPESLYSNHEFYAVGATIGSFTGAIKGQTTETGIFRGFVVGAVAGAITAVELLDLISNGEPFSKIALICSLINGKIFMEWVSPAVLKAYQWQGSPLGPVLSVADREVIDNFSRKNFSLQTGADPHRGPQGHVPLWC</sequence>
<keyword evidence="2" id="KW-0479">Metal-binding</keyword>
<name>A0A9N7RKS4_STRHE</name>
<dbReference type="EMBL" id="CACSLK010027840">
    <property type="protein sequence ID" value="CAA0833653.1"/>
    <property type="molecule type" value="Genomic_DNA"/>
</dbReference>